<proteinExistence type="predicted"/>
<name>A0A8S0PEM7_OLEEU</name>
<reference evidence="1 2" key="1">
    <citation type="submission" date="2019-12" db="EMBL/GenBank/DDBJ databases">
        <authorList>
            <person name="Alioto T."/>
            <person name="Alioto T."/>
            <person name="Gomez Garrido J."/>
        </authorList>
    </citation>
    <scope>NUCLEOTIDE SEQUENCE [LARGE SCALE GENOMIC DNA]</scope>
</reference>
<evidence type="ECO:0000313" key="1">
    <source>
        <dbReference type="EMBL" id="CAA2941277.1"/>
    </source>
</evidence>
<dbReference type="AlphaFoldDB" id="A0A8S0PEM7"/>
<dbReference type="Gramene" id="OE9A055004T1">
    <property type="protein sequence ID" value="OE9A055004C1"/>
    <property type="gene ID" value="OE9A055004"/>
</dbReference>
<accession>A0A8S0PEM7</accession>
<organism evidence="1 2">
    <name type="scientific">Olea europaea subsp. europaea</name>
    <dbReference type="NCBI Taxonomy" id="158383"/>
    <lineage>
        <taxon>Eukaryota</taxon>
        <taxon>Viridiplantae</taxon>
        <taxon>Streptophyta</taxon>
        <taxon>Embryophyta</taxon>
        <taxon>Tracheophyta</taxon>
        <taxon>Spermatophyta</taxon>
        <taxon>Magnoliopsida</taxon>
        <taxon>eudicotyledons</taxon>
        <taxon>Gunneridae</taxon>
        <taxon>Pentapetalae</taxon>
        <taxon>asterids</taxon>
        <taxon>lamiids</taxon>
        <taxon>Lamiales</taxon>
        <taxon>Oleaceae</taxon>
        <taxon>Oleeae</taxon>
        <taxon>Olea</taxon>
    </lineage>
</organism>
<dbReference type="Proteomes" id="UP000594638">
    <property type="component" value="Unassembled WGS sequence"/>
</dbReference>
<sequence length="132" mass="15083">MEEKLEEIKTTEVEVEECSDCPMDNDANAKKERKAALVKVQVDISPAQICHLRKKMSTTKIIQEMAESLMVVIVENASLRAKIENIKVIVQNGQHFSRLNSSLPVIKTCDSTPKRQPKWQCLNRKKFLEEVT</sequence>
<comment type="caution">
    <text evidence="1">The sequence shown here is derived from an EMBL/GenBank/DDBJ whole genome shotgun (WGS) entry which is preliminary data.</text>
</comment>
<gene>
    <name evidence="1" type="ORF">OLEA9_A055004</name>
</gene>
<protein>
    <submittedName>
        <fullName evidence="1">Uncharacterized protein</fullName>
    </submittedName>
</protein>
<evidence type="ECO:0000313" key="2">
    <source>
        <dbReference type="Proteomes" id="UP000594638"/>
    </source>
</evidence>
<keyword evidence="2" id="KW-1185">Reference proteome</keyword>
<dbReference type="EMBL" id="CACTIH010000048">
    <property type="protein sequence ID" value="CAA2941277.1"/>
    <property type="molecule type" value="Genomic_DNA"/>
</dbReference>